<evidence type="ECO:0000313" key="3">
    <source>
        <dbReference type="Proteomes" id="UP000366872"/>
    </source>
</evidence>
<gene>
    <name evidence="2" type="ORF">PDESU_05074</name>
</gene>
<dbReference type="RefSeq" id="WP_136081983.1">
    <property type="nucleotide sequence ID" value="NZ_CAAHFG010000003.1"/>
</dbReference>
<dbReference type="Proteomes" id="UP000366872">
    <property type="component" value="Unassembled WGS sequence"/>
</dbReference>
<sequence>MTSKKLIGMVIALAVLAGIALMQNKGGNKHRADMDKTAATLLQGLDLNTVDGVAIAEGSDSVELVKQDGKWVVGSLFNYPADFKKLADALRAASEVTMGSPVRSANVDAAEFGLDKAKSIVLKTGGNDAVKLAVGARREASNTAGWANQHFVQKGGADDIYLVDYDFRPFTEESDDWIDTELINVSSSDIVSVKAGDMELNSVSNTWTLADLDEETEEFQSSEANKLRMALQYLNCTTVADPAMTDADLGFTNAVAYTASTTNKSYTVTLGGEADNGRYLRLSGDVPEKVNGWTYVVSTYEANDFLLTRDKLVKAKEPEEEEAN</sequence>
<accession>A0A6C2U9F0</accession>
<protein>
    <recommendedName>
        <fullName evidence="1">DUF4340 domain-containing protein</fullName>
    </recommendedName>
</protein>
<proteinExistence type="predicted"/>
<dbReference type="EMBL" id="CAAHFG010000003">
    <property type="protein sequence ID" value="VGO16483.1"/>
    <property type="molecule type" value="Genomic_DNA"/>
</dbReference>
<evidence type="ECO:0000313" key="2">
    <source>
        <dbReference type="EMBL" id="VGO16483.1"/>
    </source>
</evidence>
<keyword evidence="3" id="KW-1185">Reference proteome</keyword>
<organism evidence="2 3">
    <name type="scientific">Pontiella desulfatans</name>
    <dbReference type="NCBI Taxonomy" id="2750659"/>
    <lineage>
        <taxon>Bacteria</taxon>
        <taxon>Pseudomonadati</taxon>
        <taxon>Kiritimatiellota</taxon>
        <taxon>Kiritimatiellia</taxon>
        <taxon>Kiritimatiellales</taxon>
        <taxon>Pontiellaceae</taxon>
        <taxon>Pontiella</taxon>
    </lineage>
</organism>
<dbReference type="InterPro" id="IPR025641">
    <property type="entry name" value="DUF4340"/>
</dbReference>
<feature type="domain" description="DUF4340" evidence="1">
    <location>
        <begin position="71"/>
        <end position="249"/>
    </location>
</feature>
<dbReference type="Pfam" id="PF14238">
    <property type="entry name" value="DUF4340"/>
    <property type="match status" value="1"/>
</dbReference>
<dbReference type="AlphaFoldDB" id="A0A6C2U9F0"/>
<name>A0A6C2U9F0_PONDE</name>
<evidence type="ECO:0000259" key="1">
    <source>
        <dbReference type="Pfam" id="PF14238"/>
    </source>
</evidence>
<reference evidence="2 3" key="1">
    <citation type="submission" date="2019-04" db="EMBL/GenBank/DDBJ databases">
        <authorList>
            <person name="Van Vliet M D."/>
        </authorList>
    </citation>
    <scope>NUCLEOTIDE SEQUENCE [LARGE SCALE GENOMIC DNA]</scope>
    <source>
        <strain evidence="2 3">F1</strain>
    </source>
</reference>